<dbReference type="CDD" id="cd04301">
    <property type="entry name" value="NAT_SF"/>
    <property type="match status" value="1"/>
</dbReference>
<evidence type="ECO:0000259" key="1">
    <source>
        <dbReference type="PROSITE" id="PS51186"/>
    </source>
</evidence>
<dbReference type="GO" id="GO:1905502">
    <property type="term" value="F:acetyl-CoA binding"/>
    <property type="evidence" value="ECO:0007669"/>
    <property type="project" value="TreeGrafter"/>
</dbReference>
<dbReference type="InterPro" id="IPR000182">
    <property type="entry name" value="GNAT_dom"/>
</dbReference>
<dbReference type="InterPro" id="IPR016181">
    <property type="entry name" value="Acyl_CoA_acyltransferase"/>
</dbReference>
<keyword evidence="3" id="KW-1185">Reference proteome</keyword>
<sequence length="215" mass="26302">MKLKYKKYHRKYHYKCSNIMKETWDLNKYFHHIKDSNICYNAFLEVSLINSDYTDIIVDRNDNVLGYLIASNKKRSTLWTKIKRFFLQFVFYIKQSYYLLTGRYGDKKAAIELFEKLDELTNLLEKEKHKFDSEINLFFISSEIRGKGYGRKLMDRYIKYCRKEKIKKIFLWTDRGCNYKFYNHYGFKLHDSINHELLEESEEEYNGFVYSMILK</sequence>
<dbReference type="GO" id="GO:0005737">
    <property type="term" value="C:cytoplasm"/>
    <property type="evidence" value="ECO:0007669"/>
    <property type="project" value="TreeGrafter"/>
</dbReference>
<evidence type="ECO:0000313" key="2">
    <source>
        <dbReference type="EMBL" id="GKX29597.1"/>
    </source>
</evidence>
<accession>A0A9W6DFL5</accession>
<dbReference type="EMBL" id="BRLB01000004">
    <property type="protein sequence ID" value="GKX29597.1"/>
    <property type="molecule type" value="Genomic_DNA"/>
</dbReference>
<gene>
    <name evidence="2" type="ORF">SH1V18_20770</name>
</gene>
<dbReference type="Proteomes" id="UP001144256">
    <property type="component" value="Unassembled WGS sequence"/>
</dbReference>
<dbReference type="PANTHER" id="PTHR13538:SF4">
    <property type="entry name" value="N-ALPHA-ACETYLTRANSFERASE 80"/>
    <property type="match status" value="1"/>
</dbReference>
<dbReference type="SUPFAM" id="SSF55729">
    <property type="entry name" value="Acyl-CoA N-acyltransferases (Nat)"/>
    <property type="match status" value="1"/>
</dbReference>
<dbReference type="Pfam" id="PF00583">
    <property type="entry name" value="Acetyltransf_1"/>
    <property type="match status" value="1"/>
</dbReference>
<evidence type="ECO:0000313" key="3">
    <source>
        <dbReference type="Proteomes" id="UP001144256"/>
    </source>
</evidence>
<organism evidence="2 3">
    <name type="scientific">Vallitalea longa</name>
    <dbReference type="NCBI Taxonomy" id="2936439"/>
    <lineage>
        <taxon>Bacteria</taxon>
        <taxon>Bacillati</taxon>
        <taxon>Bacillota</taxon>
        <taxon>Clostridia</taxon>
        <taxon>Lachnospirales</taxon>
        <taxon>Vallitaleaceae</taxon>
        <taxon>Vallitalea</taxon>
    </lineage>
</organism>
<protein>
    <recommendedName>
        <fullName evidence="1">N-acetyltransferase domain-containing protein</fullName>
    </recommendedName>
</protein>
<reference evidence="2" key="1">
    <citation type="submission" date="2022-06" db="EMBL/GenBank/DDBJ databases">
        <title>Vallitalea longa sp. nov., an anaerobic bacterium isolated from marine sediment.</title>
        <authorList>
            <person name="Hirano S."/>
            <person name="Terahara T."/>
            <person name="Mori K."/>
            <person name="Hamada M."/>
            <person name="Matsumoto R."/>
            <person name="Kobayashi T."/>
        </authorList>
    </citation>
    <scope>NUCLEOTIDE SEQUENCE</scope>
    <source>
        <strain evidence="2">SH18-1</strain>
    </source>
</reference>
<comment type="caution">
    <text evidence="2">The sequence shown here is derived from an EMBL/GenBank/DDBJ whole genome shotgun (WGS) entry which is preliminary data.</text>
</comment>
<dbReference type="PROSITE" id="PS51186">
    <property type="entry name" value="GNAT"/>
    <property type="match status" value="1"/>
</dbReference>
<dbReference type="InterPro" id="IPR039840">
    <property type="entry name" value="NAA80"/>
</dbReference>
<dbReference type="AlphaFoldDB" id="A0A9W6DFL5"/>
<dbReference type="RefSeq" id="WP_281815150.1">
    <property type="nucleotide sequence ID" value="NZ_BRLB01000004.1"/>
</dbReference>
<dbReference type="PANTHER" id="PTHR13538">
    <property type="entry name" value="N-ACETYLTRANSFERASE 6"/>
    <property type="match status" value="1"/>
</dbReference>
<feature type="domain" description="N-acetyltransferase" evidence="1">
    <location>
        <begin position="44"/>
        <end position="215"/>
    </location>
</feature>
<dbReference type="Gene3D" id="3.40.630.30">
    <property type="match status" value="1"/>
</dbReference>
<name>A0A9W6DFL5_9FIRM</name>
<dbReference type="GO" id="GO:0008080">
    <property type="term" value="F:N-acetyltransferase activity"/>
    <property type="evidence" value="ECO:0007669"/>
    <property type="project" value="InterPro"/>
</dbReference>
<proteinExistence type="predicted"/>